<sequence>MKEVITFIRGFGREYCDLLVTLKHLGPREMIRWNPPPRWVKVNVDVGTSPCQNSCNCRSGRNASWNLVSLRDKCRL</sequence>
<name>A0A7J8Y9S2_GOSAI</name>
<keyword evidence="2" id="KW-1185">Reference proteome</keyword>
<protein>
    <submittedName>
        <fullName evidence="1">Uncharacterized protein</fullName>
    </submittedName>
</protein>
<dbReference type="AlphaFoldDB" id="A0A7J8Y9S2"/>
<evidence type="ECO:0000313" key="2">
    <source>
        <dbReference type="Proteomes" id="UP000593577"/>
    </source>
</evidence>
<dbReference type="Proteomes" id="UP000593577">
    <property type="component" value="Unassembled WGS sequence"/>
</dbReference>
<comment type="caution">
    <text evidence="1">The sequence shown here is derived from an EMBL/GenBank/DDBJ whole genome shotgun (WGS) entry which is preliminary data.</text>
</comment>
<proteinExistence type="predicted"/>
<organism evidence="1 2">
    <name type="scientific">Gossypium aridum</name>
    <name type="common">American cotton</name>
    <name type="synonym">Erioxylum aridum</name>
    <dbReference type="NCBI Taxonomy" id="34290"/>
    <lineage>
        <taxon>Eukaryota</taxon>
        <taxon>Viridiplantae</taxon>
        <taxon>Streptophyta</taxon>
        <taxon>Embryophyta</taxon>
        <taxon>Tracheophyta</taxon>
        <taxon>Spermatophyta</taxon>
        <taxon>Magnoliopsida</taxon>
        <taxon>eudicotyledons</taxon>
        <taxon>Gunneridae</taxon>
        <taxon>Pentapetalae</taxon>
        <taxon>rosids</taxon>
        <taxon>malvids</taxon>
        <taxon>Malvales</taxon>
        <taxon>Malvaceae</taxon>
        <taxon>Malvoideae</taxon>
        <taxon>Gossypium</taxon>
    </lineage>
</organism>
<accession>A0A7J8Y9S2</accession>
<reference evidence="1 2" key="1">
    <citation type="journal article" date="2019" name="Genome Biol. Evol.">
        <title>Insights into the evolution of the New World diploid cottons (Gossypium, subgenus Houzingenia) based on genome sequencing.</title>
        <authorList>
            <person name="Grover C.E."/>
            <person name="Arick M.A. 2nd"/>
            <person name="Thrash A."/>
            <person name="Conover J.L."/>
            <person name="Sanders W.S."/>
            <person name="Peterson D.G."/>
            <person name="Frelichowski J.E."/>
            <person name="Scheffler J.A."/>
            <person name="Scheffler B.E."/>
            <person name="Wendel J.F."/>
        </authorList>
    </citation>
    <scope>NUCLEOTIDE SEQUENCE [LARGE SCALE GENOMIC DNA]</scope>
    <source>
        <strain evidence="1">185</strain>
        <tissue evidence="1">Leaf</tissue>
    </source>
</reference>
<gene>
    <name evidence="1" type="ORF">Goari_002617</name>
</gene>
<dbReference type="EMBL" id="JABFAA010000011">
    <property type="protein sequence ID" value="MBA0696030.1"/>
    <property type="molecule type" value="Genomic_DNA"/>
</dbReference>
<evidence type="ECO:0000313" key="1">
    <source>
        <dbReference type="EMBL" id="MBA0696030.1"/>
    </source>
</evidence>